<sequence length="209" mass="23526">MLHEEWPCLLGRWDSLQALVKGLERPYLSRVGGYDVSALYPDPAVAIRIATEYELPEVLPIPVYDLLRVTEMGMPLPAPEAYREAKLSALTADDFHKLTRGRAELRVHVLDVLDSYTCVPPSCGVCFEPPDEDVNPDAPEDTACQKAFREWFGEAAKRGLCAPDPIAWFLSASSQCEFLSACPGCKEWARKNFQSIREDLWSRLPVLVW</sequence>
<dbReference type="EMBL" id="MU277276">
    <property type="protein sequence ID" value="KAI0055888.1"/>
    <property type="molecule type" value="Genomic_DNA"/>
</dbReference>
<reference evidence="1" key="2">
    <citation type="journal article" date="2022" name="New Phytol.">
        <title>Evolutionary transition to the ectomycorrhizal habit in the genomes of a hyperdiverse lineage of mushroom-forming fungi.</title>
        <authorList>
            <person name="Looney B."/>
            <person name="Miyauchi S."/>
            <person name="Morin E."/>
            <person name="Drula E."/>
            <person name="Courty P.E."/>
            <person name="Kohler A."/>
            <person name="Kuo A."/>
            <person name="LaButti K."/>
            <person name="Pangilinan J."/>
            <person name="Lipzen A."/>
            <person name="Riley R."/>
            <person name="Andreopoulos W."/>
            <person name="He G."/>
            <person name="Johnson J."/>
            <person name="Nolan M."/>
            <person name="Tritt A."/>
            <person name="Barry K.W."/>
            <person name="Grigoriev I.V."/>
            <person name="Nagy L.G."/>
            <person name="Hibbett D."/>
            <person name="Henrissat B."/>
            <person name="Matheny P.B."/>
            <person name="Labbe J."/>
            <person name="Martin F.M."/>
        </authorList>
    </citation>
    <scope>NUCLEOTIDE SEQUENCE</scope>
    <source>
        <strain evidence="1">HHB10654</strain>
    </source>
</reference>
<dbReference type="Proteomes" id="UP000814140">
    <property type="component" value="Unassembled WGS sequence"/>
</dbReference>
<evidence type="ECO:0000313" key="1">
    <source>
        <dbReference type="EMBL" id="KAI0055888.1"/>
    </source>
</evidence>
<comment type="caution">
    <text evidence="1">The sequence shown here is derived from an EMBL/GenBank/DDBJ whole genome shotgun (WGS) entry which is preliminary data.</text>
</comment>
<gene>
    <name evidence="1" type="ORF">BV25DRAFT_1921432</name>
</gene>
<name>A0ACB8SHG4_9AGAM</name>
<organism evidence="1 2">
    <name type="scientific">Artomyces pyxidatus</name>
    <dbReference type="NCBI Taxonomy" id="48021"/>
    <lineage>
        <taxon>Eukaryota</taxon>
        <taxon>Fungi</taxon>
        <taxon>Dikarya</taxon>
        <taxon>Basidiomycota</taxon>
        <taxon>Agaricomycotina</taxon>
        <taxon>Agaricomycetes</taxon>
        <taxon>Russulales</taxon>
        <taxon>Auriscalpiaceae</taxon>
        <taxon>Artomyces</taxon>
    </lineage>
</organism>
<proteinExistence type="predicted"/>
<accession>A0ACB8SHG4</accession>
<evidence type="ECO:0000313" key="2">
    <source>
        <dbReference type="Proteomes" id="UP000814140"/>
    </source>
</evidence>
<reference evidence="1" key="1">
    <citation type="submission" date="2021-03" db="EMBL/GenBank/DDBJ databases">
        <authorList>
            <consortium name="DOE Joint Genome Institute"/>
            <person name="Ahrendt S."/>
            <person name="Looney B.P."/>
            <person name="Miyauchi S."/>
            <person name="Morin E."/>
            <person name="Drula E."/>
            <person name="Courty P.E."/>
            <person name="Chicoki N."/>
            <person name="Fauchery L."/>
            <person name="Kohler A."/>
            <person name="Kuo A."/>
            <person name="Labutti K."/>
            <person name="Pangilinan J."/>
            <person name="Lipzen A."/>
            <person name="Riley R."/>
            <person name="Andreopoulos W."/>
            <person name="He G."/>
            <person name="Johnson J."/>
            <person name="Barry K.W."/>
            <person name="Grigoriev I.V."/>
            <person name="Nagy L."/>
            <person name="Hibbett D."/>
            <person name="Henrissat B."/>
            <person name="Matheny P.B."/>
            <person name="Labbe J."/>
            <person name="Martin F."/>
        </authorList>
    </citation>
    <scope>NUCLEOTIDE SEQUENCE</scope>
    <source>
        <strain evidence="1">HHB10654</strain>
    </source>
</reference>
<protein>
    <submittedName>
        <fullName evidence="1">Uncharacterized protein</fullName>
    </submittedName>
</protein>
<keyword evidence="2" id="KW-1185">Reference proteome</keyword>